<keyword evidence="1" id="KW-0812">Transmembrane</keyword>
<evidence type="ECO:0000313" key="2">
    <source>
        <dbReference type="EMBL" id="RJN33238.1"/>
    </source>
</evidence>
<accession>A0A3A4F5Q2</accession>
<keyword evidence="1" id="KW-0472">Membrane</keyword>
<protein>
    <submittedName>
        <fullName evidence="2">Uncharacterized protein</fullName>
    </submittedName>
</protein>
<dbReference type="EMBL" id="QYZP01000001">
    <property type="protein sequence ID" value="RJN33238.1"/>
    <property type="molecule type" value="Genomic_DNA"/>
</dbReference>
<feature type="transmembrane region" description="Helical" evidence="1">
    <location>
        <begin position="58"/>
        <end position="79"/>
    </location>
</feature>
<comment type="caution">
    <text evidence="2">The sequence shown here is derived from an EMBL/GenBank/DDBJ whole genome shotgun (WGS) entry which is preliminary data.</text>
</comment>
<name>A0A3A4F5Q2_9MICC</name>
<proteinExistence type="predicted"/>
<reference evidence="2 3" key="1">
    <citation type="submission" date="2018-09" db="EMBL/GenBank/DDBJ databases">
        <title>Nesterenkonia natronophila sp. nov., an alkaliphilic actinobacteriume isolated from a soda lake, and emended description of the genus Nesterenkonia.</title>
        <authorList>
            <person name="Menes R.J."/>
            <person name="Iriarte A."/>
        </authorList>
    </citation>
    <scope>NUCLEOTIDE SEQUENCE [LARGE SCALE GENOMIC DNA]</scope>
    <source>
        <strain evidence="2 3">M8</strain>
    </source>
</reference>
<gene>
    <name evidence="2" type="ORF">D3250_03765</name>
</gene>
<dbReference type="AlphaFoldDB" id="A0A3A4F5Q2"/>
<evidence type="ECO:0000256" key="1">
    <source>
        <dbReference type="SAM" id="Phobius"/>
    </source>
</evidence>
<dbReference type="Proteomes" id="UP000266615">
    <property type="component" value="Unassembled WGS sequence"/>
</dbReference>
<keyword evidence="3" id="KW-1185">Reference proteome</keyword>
<evidence type="ECO:0000313" key="3">
    <source>
        <dbReference type="Proteomes" id="UP000266615"/>
    </source>
</evidence>
<feature type="transmembrane region" description="Helical" evidence="1">
    <location>
        <begin position="33"/>
        <end position="51"/>
    </location>
</feature>
<keyword evidence="1" id="KW-1133">Transmembrane helix</keyword>
<sequence>MPKLTFLTGAVLVVVGIGGYLVSLANETDHWTALIPSLVGLLLLVSGAIALKNLMVGVHIALVLALIGALGMLMPLASLGDLFAGEAERPAAVVSALISLIVLVVYLILGVRSFLEARRWKKANA</sequence>
<organism evidence="2 3">
    <name type="scientific">Nesterenkonia natronophila</name>
    <dbReference type="NCBI Taxonomy" id="2174932"/>
    <lineage>
        <taxon>Bacteria</taxon>
        <taxon>Bacillati</taxon>
        <taxon>Actinomycetota</taxon>
        <taxon>Actinomycetes</taxon>
        <taxon>Micrococcales</taxon>
        <taxon>Micrococcaceae</taxon>
        <taxon>Nesterenkonia</taxon>
    </lineage>
</organism>
<feature type="transmembrane region" description="Helical" evidence="1">
    <location>
        <begin position="91"/>
        <end position="115"/>
    </location>
</feature>